<gene>
    <name evidence="2" type="ORF">DOS76_05425</name>
</gene>
<keyword evidence="1" id="KW-1133">Transmembrane helix</keyword>
<sequence>MYILLISAPMQMIENNTIQSGSSTFEFNREIGLKTYLGLFIQQFILTALITVVIGVVKKIKAGEF</sequence>
<reference evidence="2 3" key="1">
    <citation type="journal article" date="2018" name="Vet. Microbiol.">
        <title>Characterisation of Staphylococcus felis isolated from cats using whole genome sequencing.</title>
        <authorList>
            <person name="Worthing K."/>
            <person name="Pang S."/>
            <person name="Trott D.J."/>
            <person name="Abraham S."/>
            <person name="Coombs G.W."/>
            <person name="Jordan D."/>
            <person name="McIntyre L."/>
            <person name="Davies M.R."/>
            <person name="Norris J."/>
        </authorList>
    </citation>
    <scope>NUCLEOTIDE SEQUENCE [LARGE SCALE GENOMIC DNA]</scope>
    <source>
        <strain evidence="2 3">F25</strain>
    </source>
</reference>
<evidence type="ECO:0000313" key="3">
    <source>
        <dbReference type="Proteomes" id="UP000256337"/>
    </source>
</evidence>
<organism evidence="2 3">
    <name type="scientific">Staphylococcus felis</name>
    <dbReference type="NCBI Taxonomy" id="46127"/>
    <lineage>
        <taxon>Bacteria</taxon>
        <taxon>Bacillati</taxon>
        <taxon>Bacillota</taxon>
        <taxon>Bacilli</taxon>
        <taxon>Bacillales</taxon>
        <taxon>Staphylococcaceae</taxon>
        <taxon>Staphylococcus</taxon>
    </lineage>
</organism>
<comment type="caution">
    <text evidence="2">The sequence shown here is derived from an EMBL/GenBank/DDBJ whole genome shotgun (WGS) entry which is preliminary data.</text>
</comment>
<name>A0AAX1RX56_9STAP</name>
<dbReference type="EMBL" id="QKYD01000085">
    <property type="protein sequence ID" value="REI22432.1"/>
    <property type="molecule type" value="Genomic_DNA"/>
</dbReference>
<evidence type="ECO:0000313" key="2">
    <source>
        <dbReference type="EMBL" id="REI22432.1"/>
    </source>
</evidence>
<feature type="transmembrane region" description="Helical" evidence="1">
    <location>
        <begin position="36"/>
        <end position="57"/>
    </location>
</feature>
<keyword evidence="1" id="KW-0472">Membrane</keyword>
<dbReference type="AlphaFoldDB" id="A0AAX1RX56"/>
<evidence type="ECO:0000256" key="1">
    <source>
        <dbReference type="SAM" id="Phobius"/>
    </source>
</evidence>
<keyword evidence="1" id="KW-0812">Transmembrane</keyword>
<proteinExistence type="predicted"/>
<dbReference type="Proteomes" id="UP000256337">
    <property type="component" value="Unassembled WGS sequence"/>
</dbReference>
<accession>A0AAX1RX56</accession>
<protein>
    <submittedName>
        <fullName evidence="2">Uncharacterized protein</fullName>
    </submittedName>
</protein>